<dbReference type="AlphaFoldDB" id="A0A0B5EUU6"/>
<dbReference type="GO" id="GO:0030313">
    <property type="term" value="C:cell envelope"/>
    <property type="evidence" value="ECO:0007669"/>
    <property type="project" value="UniProtKB-SubCell"/>
</dbReference>
<dbReference type="Proteomes" id="UP000031523">
    <property type="component" value="Chromosome"/>
</dbReference>
<dbReference type="PANTHER" id="PTHR30290:SF10">
    <property type="entry name" value="PERIPLASMIC OLIGOPEPTIDE-BINDING PROTEIN-RELATED"/>
    <property type="match status" value="1"/>
</dbReference>
<evidence type="ECO:0000256" key="5">
    <source>
        <dbReference type="SAM" id="SignalP"/>
    </source>
</evidence>
<dbReference type="InterPro" id="IPR030678">
    <property type="entry name" value="Peptide/Ni-bd"/>
</dbReference>
<dbReference type="KEGG" id="sals:SLNWT_6247"/>
<organism evidence="7 8">
    <name type="scientific">Streptomyces albus (strain ATCC 21838 / DSM 41398 / FERM P-419 / JCM 4703 / NBRC 107858)</name>
    <dbReference type="NCBI Taxonomy" id="1081613"/>
    <lineage>
        <taxon>Bacteria</taxon>
        <taxon>Bacillati</taxon>
        <taxon>Actinomycetota</taxon>
        <taxon>Actinomycetes</taxon>
        <taxon>Kitasatosporales</taxon>
        <taxon>Streptomycetaceae</taxon>
        <taxon>Streptomyces</taxon>
    </lineage>
</organism>
<accession>A0A0B5EUU6</accession>
<evidence type="ECO:0000259" key="6">
    <source>
        <dbReference type="Pfam" id="PF00496"/>
    </source>
</evidence>
<dbReference type="Gene3D" id="3.90.76.10">
    <property type="entry name" value="Dipeptide-binding Protein, Domain 1"/>
    <property type="match status" value="1"/>
</dbReference>
<sequence length="534" mass="58039">MNRKTLVLPAVVGLLASVLAACGGSGGGGGDGGAIVVGTTDRFTTSKDAPAPFDPAFAYDAGTWNVLRQTVQTLTAVPRGDGEPEPEAARRCRFTDTGNERYECTLREDLKFSDGTPVTAKDVKFSLDRVRAIKSESGPVALLSSIDTIETRGADTVVFHLNTADATFPYKLATPAAGIVNPADYRAGRLRDGFEISGSGPYRMKAETEGGALVKAVFTRNPHYQGQLKPKNDKVELRSFAGADAMGRALDKGDIDLMTRTMSPEQIRELSTATGRHINLVELPGLEIRYLGFNTEAPSVREKAVRKAMAQLVDRGALAAKVYGATAEPLYSLVPTNITGHANSFFNTYGRPSDSQARATLKKAGISTPVKLTLHYTTDHYGPAMKKEFALLRDQLNDSGLFRARIEGTEWSKYRPEQLGGEYAVYGLGWFPDFPDADNFLAPFLDEDNFLGSSYADSRIREELIPASRREADRLGAAESLEEIQDIVAEDVPVLPLWQGKQYVAARDDIQGVEWALNSSSVLQLWELSRGVSD</sequence>
<reference evidence="7 8" key="1">
    <citation type="submission" date="2015-01" db="EMBL/GenBank/DDBJ databases">
        <title>Enhanced salinomycin production by adjusting the supply of polyketide extender units in Streptomyce albus DSM 41398.</title>
        <authorList>
            <person name="Lu C."/>
        </authorList>
    </citation>
    <scope>NUCLEOTIDE SEQUENCE [LARGE SCALE GENOMIC DNA]</scope>
    <source>
        <strain evidence="8">ATCC 21838 / DSM 41398 / FERM P-419 / JCM 4703 / NBRC 107858</strain>
    </source>
</reference>
<protein>
    <submittedName>
        <fullName evidence="7">Oligopeptide-binding lipoprotein</fullName>
    </submittedName>
</protein>
<evidence type="ECO:0000313" key="8">
    <source>
        <dbReference type="Proteomes" id="UP000031523"/>
    </source>
</evidence>
<dbReference type="SUPFAM" id="SSF53850">
    <property type="entry name" value="Periplasmic binding protein-like II"/>
    <property type="match status" value="1"/>
</dbReference>
<dbReference type="Gene3D" id="3.40.190.10">
    <property type="entry name" value="Periplasmic binding protein-like II"/>
    <property type="match status" value="1"/>
</dbReference>
<dbReference type="PROSITE" id="PS51257">
    <property type="entry name" value="PROKAR_LIPOPROTEIN"/>
    <property type="match status" value="1"/>
</dbReference>
<feature type="signal peptide" evidence="5">
    <location>
        <begin position="1"/>
        <end position="20"/>
    </location>
</feature>
<dbReference type="GO" id="GO:0015833">
    <property type="term" value="P:peptide transport"/>
    <property type="evidence" value="ECO:0007669"/>
    <property type="project" value="TreeGrafter"/>
</dbReference>
<dbReference type="GO" id="GO:0043190">
    <property type="term" value="C:ATP-binding cassette (ABC) transporter complex"/>
    <property type="evidence" value="ECO:0007669"/>
    <property type="project" value="InterPro"/>
</dbReference>
<keyword evidence="8" id="KW-1185">Reference proteome</keyword>
<dbReference type="GO" id="GO:0042597">
    <property type="term" value="C:periplasmic space"/>
    <property type="evidence" value="ECO:0007669"/>
    <property type="project" value="UniProtKB-ARBA"/>
</dbReference>
<keyword evidence="7" id="KW-0449">Lipoprotein</keyword>
<dbReference type="EMBL" id="CP010519">
    <property type="protein sequence ID" value="AJE86623.1"/>
    <property type="molecule type" value="Genomic_DNA"/>
</dbReference>
<gene>
    <name evidence="7" type="ORF">SLNWT_6247</name>
</gene>
<evidence type="ECO:0000313" key="7">
    <source>
        <dbReference type="EMBL" id="AJE86623.1"/>
    </source>
</evidence>
<dbReference type="PANTHER" id="PTHR30290">
    <property type="entry name" value="PERIPLASMIC BINDING COMPONENT OF ABC TRANSPORTER"/>
    <property type="match status" value="1"/>
</dbReference>
<dbReference type="Gene3D" id="3.10.105.10">
    <property type="entry name" value="Dipeptide-binding Protein, Domain 3"/>
    <property type="match status" value="1"/>
</dbReference>
<evidence type="ECO:0000256" key="2">
    <source>
        <dbReference type="ARBA" id="ARBA00005695"/>
    </source>
</evidence>
<keyword evidence="4 5" id="KW-0732">Signal</keyword>
<comment type="subcellular location">
    <subcellularLocation>
        <location evidence="1">Cell envelope</location>
    </subcellularLocation>
</comment>
<keyword evidence="3" id="KW-0813">Transport</keyword>
<dbReference type="InterPro" id="IPR000914">
    <property type="entry name" value="SBP_5_dom"/>
</dbReference>
<dbReference type="GO" id="GO:1904680">
    <property type="term" value="F:peptide transmembrane transporter activity"/>
    <property type="evidence" value="ECO:0007669"/>
    <property type="project" value="TreeGrafter"/>
</dbReference>
<dbReference type="FunFam" id="3.10.105.10:FF:000012">
    <property type="entry name" value="Peptide/nickel transport system substrate-binding protein"/>
    <property type="match status" value="1"/>
</dbReference>
<comment type="similarity">
    <text evidence="2">Belongs to the bacterial solute-binding protein 5 family.</text>
</comment>
<evidence type="ECO:0000256" key="4">
    <source>
        <dbReference type="ARBA" id="ARBA00022729"/>
    </source>
</evidence>
<dbReference type="Pfam" id="PF00496">
    <property type="entry name" value="SBP_bac_5"/>
    <property type="match status" value="1"/>
</dbReference>
<evidence type="ECO:0000256" key="1">
    <source>
        <dbReference type="ARBA" id="ARBA00004196"/>
    </source>
</evidence>
<evidence type="ECO:0000256" key="3">
    <source>
        <dbReference type="ARBA" id="ARBA00022448"/>
    </source>
</evidence>
<feature type="domain" description="Solute-binding protein family 5" evidence="6">
    <location>
        <begin position="83"/>
        <end position="449"/>
    </location>
</feature>
<dbReference type="PIRSF" id="PIRSF002741">
    <property type="entry name" value="MppA"/>
    <property type="match status" value="1"/>
</dbReference>
<proteinExistence type="inferred from homology"/>
<dbReference type="InterPro" id="IPR039424">
    <property type="entry name" value="SBP_5"/>
</dbReference>
<feature type="chain" id="PRO_5039264265" evidence="5">
    <location>
        <begin position="21"/>
        <end position="534"/>
    </location>
</feature>
<name>A0A0B5EUU6_STRA4</name>